<evidence type="ECO:0000313" key="1">
    <source>
        <dbReference type="EMBL" id="KAI0035475.1"/>
    </source>
</evidence>
<reference evidence="1" key="1">
    <citation type="submission" date="2021-02" db="EMBL/GenBank/DDBJ databases">
        <authorList>
            <consortium name="DOE Joint Genome Institute"/>
            <person name="Ahrendt S."/>
            <person name="Looney B.P."/>
            <person name="Miyauchi S."/>
            <person name="Morin E."/>
            <person name="Drula E."/>
            <person name="Courty P.E."/>
            <person name="Chicoki N."/>
            <person name="Fauchery L."/>
            <person name="Kohler A."/>
            <person name="Kuo A."/>
            <person name="Labutti K."/>
            <person name="Pangilinan J."/>
            <person name="Lipzen A."/>
            <person name="Riley R."/>
            <person name="Andreopoulos W."/>
            <person name="He G."/>
            <person name="Johnson J."/>
            <person name="Barry K.W."/>
            <person name="Grigoriev I.V."/>
            <person name="Nagy L."/>
            <person name="Hibbett D."/>
            <person name="Henrissat B."/>
            <person name="Matheny P.B."/>
            <person name="Labbe J."/>
            <person name="Martin F."/>
        </authorList>
    </citation>
    <scope>NUCLEOTIDE SEQUENCE</scope>
    <source>
        <strain evidence="1">EC-137</strain>
    </source>
</reference>
<organism evidence="1 2">
    <name type="scientific">Vararia minispora EC-137</name>
    <dbReference type="NCBI Taxonomy" id="1314806"/>
    <lineage>
        <taxon>Eukaryota</taxon>
        <taxon>Fungi</taxon>
        <taxon>Dikarya</taxon>
        <taxon>Basidiomycota</taxon>
        <taxon>Agaricomycotina</taxon>
        <taxon>Agaricomycetes</taxon>
        <taxon>Russulales</taxon>
        <taxon>Lachnocladiaceae</taxon>
        <taxon>Vararia</taxon>
    </lineage>
</organism>
<gene>
    <name evidence="1" type="ORF">K488DRAFT_76615</name>
</gene>
<dbReference type="Proteomes" id="UP000814128">
    <property type="component" value="Unassembled WGS sequence"/>
</dbReference>
<proteinExistence type="predicted"/>
<evidence type="ECO:0000313" key="2">
    <source>
        <dbReference type="Proteomes" id="UP000814128"/>
    </source>
</evidence>
<comment type="caution">
    <text evidence="1">The sequence shown here is derived from an EMBL/GenBank/DDBJ whole genome shotgun (WGS) entry which is preliminary data.</text>
</comment>
<protein>
    <submittedName>
        <fullName evidence="1">ABC-2 type transporter-domain-containing protein</fullName>
    </submittedName>
</protein>
<keyword evidence="2" id="KW-1185">Reference proteome</keyword>
<reference evidence="1" key="2">
    <citation type="journal article" date="2022" name="New Phytol.">
        <title>Evolutionary transition to the ectomycorrhizal habit in the genomes of a hyperdiverse lineage of mushroom-forming fungi.</title>
        <authorList>
            <person name="Looney B."/>
            <person name="Miyauchi S."/>
            <person name="Morin E."/>
            <person name="Drula E."/>
            <person name="Courty P.E."/>
            <person name="Kohler A."/>
            <person name="Kuo A."/>
            <person name="LaButti K."/>
            <person name="Pangilinan J."/>
            <person name="Lipzen A."/>
            <person name="Riley R."/>
            <person name="Andreopoulos W."/>
            <person name="He G."/>
            <person name="Johnson J."/>
            <person name="Nolan M."/>
            <person name="Tritt A."/>
            <person name="Barry K.W."/>
            <person name="Grigoriev I.V."/>
            <person name="Nagy L.G."/>
            <person name="Hibbett D."/>
            <person name="Henrissat B."/>
            <person name="Matheny P.B."/>
            <person name="Labbe J."/>
            <person name="Martin F.M."/>
        </authorList>
    </citation>
    <scope>NUCLEOTIDE SEQUENCE</scope>
    <source>
        <strain evidence="1">EC-137</strain>
    </source>
</reference>
<sequence length="1514" mass="168424">MAAIIFLSRRPNNMSDAGPHNHVESEEIDGPPSPLIQRRALAPVYGAMSDPAASPAPNQAPSTRRRNSSVSHVELDHFDPSGMAELRRTLTGPQSIISNASIHAARPEASGAHERQASVHVSEETLFGPPVDGNFDLEKTLKSAFRKLDEQGIPQRELGVAFKDLRVQGIGSTSSHQETLGSLLNPLYFPERVRNAVNPPVRDILAGFEGVVRPGEMLLVLGSPGSGCTTLLKTLANQRHEFHHIEGDVYYDSFSPQEIEKHYRGDAIYVPEDDIHFPTLKVDETLRFASKMRAPRNRIDGVSRDEFNTHTTEIIETVFGLRHVKDTPVGDSALRGVSGGEKKRVSIGEALALRARIGAWDNSTRGLDSSTALEYVRALRIATDVARVTTIVSIYQAGESLYQHFDKVCVIYEGRMAYFGRADKARQYFIDMGFEPANRQTTPDFLVAVTDPNGRITRNGYQDRTPTTAAEFAETFLASDLGKENRVDVEAYLVGFVERPERKELYRSSVIAEHAKTQKKGSPYTISLFMQARAVALRRLQILRGNIVTEAIQVATFVLQAIINGTVFYRISDATSAYFSRGGVLFFALLFAALTSMAEIPALFGQRPIVLKHYRAAMYHPFIEALALTIVDIPITFITLSLFCIILYFLVGLQESASQFFVFFLFIFSMSLAMKAWFRAVAAAFGKPAPAQTVAGILLLGLVLYTGYSIPRPSMIGALKWITWLNPMRYAFESLMSNEFRTIDGPCASLAPSGPAYENVTIVNQVCTTVGSLPGQDRVSGDRFLALSYEYYYSNTWRNFGIVLAFGIAFTIVLLIFTEFNTAASTEFSVMLFKRGSMITAPEDARDGTDAEKGPVSPVIPRPAEEEGALREAEKMNDVFTWRHLEYEVPVGHGEMRRLLDDVSGYVAPGRLTALMGESGAGKTTLLNVLAQRQTTGIVRGERLVNGRPLPPDFQAQTGYCQQMDTHLAELTVRESLLFSAKLRQPPEVPLSEKKAYVETVLKMCGLEEYGDAVVGSLGVEHRKRTTIGVELAAKPKLLLFLDEPTSGLDSQSAWAIVSFLRKLADHGQAILCTIHQPSAELFQVFDRLLLLRKGGQTVYFGDIGRNATTLLNYFQRNGGYPCPADANPAEYILDVIGAGATATTTADWHDIWKKSLESRSTDAELESILEDGKKRAAVDTTQHSEFSTSWVYQVKTLLERELVRHWRDPTYLVAKFALNICGALFIGFTFFKAKDSIQGTQNKIFAVFMSTILSAPLSNQIQVPFITTRGVYEVRERPSRMYSWTAFVTAQFFGELPFNIFGSTLYFLIWYWLVALPTGRAGYTYLMLGIIFPTYYTSLAQAIAAMSPNTEIAALLFSFLFSFVVTFNGVLQPFRLLGWWKWMYRLSPYTYLIEGLIGQAVGRESVTCSSTEIVQLEPPSGQTCGQYMAQYIAGAGGYVVNSDATSACQFCSISETDQFLYGSFNIQYSNHWRNFGLMWVYVGFNIFAIFALTWLFRQGGLRSFMRLFIGRRS</sequence>
<accession>A0ACB8QV98</accession>
<name>A0ACB8QV98_9AGAM</name>
<dbReference type="EMBL" id="MU273484">
    <property type="protein sequence ID" value="KAI0035475.1"/>
    <property type="molecule type" value="Genomic_DNA"/>
</dbReference>